<protein>
    <submittedName>
        <fullName evidence="1">Uncharacterized protein</fullName>
    </submittedName>
</protein>
<reference evidence="2" key="1">
    <citation type="journal article" date="2022" name="Mol. Ecol. Resour.">
        <title>The genomes of chicory, endive, great burdock and yacon provide insights into Asteraceae palaeo-polyploidization history and plant inulin production.</title>
        <authorList>
            <person name="Fan W."/>
            <person name="Wang S."/>
            <person name="Wang H."/>
            <person name="Wang A."/>
            <person name="Jiang F."/>
            <person name="Liu H."/>
            <person name="Zhao H."/>
            <person name="Xu D."/>
            <person name="Zhang Y."/>
        </authorList>
    </citation>
    <scope>NUCLEOTIDE SEQUENCE [LARGE SCALE GENOMIC DNA]</scope>
    <source>
        <strain evidence="2">cv. Punajuju</strain>
    </source>
</reference>
<accession>A0ACB9GGX8</accession>
<sequence length="279" mass="31199">MSCARVCILTSKKQLVNHGSIEVCWRNNKFEICIKEDGEWCPPFSDSVKDFNNNNMGDIDIESEEWFNEDGRNNSDDSSFIEDTGSERDVEEETYGDPLLNKERCSGKDVSDSKAYENMEKVDLMIEAGESNEHEKSSTNNEDSLQSVAETNFEVNDDVNVQEFTGGIFGNVFNEIGSEEMKGSRDYSIRAKSDGFASPNEIPDLNNPIPYSEPIKKIKSSHMTPGKRAFRRNSTELSSSSSEIAKTMQVGVSIGYQMEGSEQVIEDILKGEGDKLNSK</sequence>
<dbReference type="EMBL" id="CM042010">
    <property type="protein sequence ID" value="KAI3782642.1"/>
    <property type="molecule type" value="Genomic_DNA"/>
</dbReference>
<name>A0ACB9GGX8_CICIN</name>
<proteinExistence type="predicted"/>
<evidence type="ECO:0000313" key="1">
    <source>
        <dbReference type="EMBL" id="KAI3782642.1"/>
    </source>
</evidence>
<gene>
    <name evidence="1" type="ORF">L2E82_12695</name>
</gene>
<evidence type="ECO:0000313" key="2">
    <source>
        <dbReference type="Proteomes" id="UP001055811"/>
    </source>
</evidence>
<reference evidence="1 2" key="2">
    <citation type="journal article" date="2022" name="Mol. Ecol. Resour.">
        <title>The genomes of chicory, endive, great burdock and yacon provide insights into Asteraceae paleo-polyploidization history and plant inulin production.</title>
        <authorList>
            <person name="Fan W."/>
            <person name="Wang S."/>
            <person name="Wang H."/>
            <person name="Wang A."/>
            <person name="Jiang F."/>
            <person name="Liu H."/>
            <person name="Zhao H."/>
            <person name="Xu D."/>
            <person name="Zhang Y."/>
        </authorList>
    </citation>
    <scope>NUCLEOTIDE SEQUENCE [LARGE SCALE GENOMIC DNA]</scope>
    <source>
        <strain evidence="2">cv. Punajuju</strain>
        <tissue evidence="1">Leaves</tissue>
    </source>
</reference>
<comment type="caution">
    <text evidence="1">The sequence shown here is derived from an EMBL/GenBank/DDBJ whole genome shotgun (WGS) entry which is preliminary data.</text>
</comment>
<organism evidence="1 2">
    <name type="scientific">Cichorium intybus</name>
    <name type="common">Chicory</name>
    <dbReference type="NCBI Taxonomy" id="13427"/>
    <lineage>
        <taxon>Eukaryota</taxon>
        <taxon>Viridiplantae</taxon>
        <taxon>Streptophyta</taxon>
        <taxon>Embryophyta</taxon>
        <taxon>Tracheophyta</taxon>
        <taxon>Spermatophyta</taxon>
        <taxon>Magnoliopsida</taxon>
        <taxon>eudicotyledons</taxon>
        <taxon>Gunneridae</taxon>
        <taxon>Pentapetalae</taxon>
        <taxon>asterids</taxon>
        <taxon>campanulids</taxon>
        <taxon>Asterales</taxon>
        <taxon>Asteraceae</taxon>
        <taxon>Cichorioideae</taxon>
        <taxon>Cichorieae</taxon>
        <taxon>Cichoriinae</taxon>
        <taxon>Cichorium</taxon>
    </lineage>
</organism>
<dbReference type="Proteomes" id="UP001055811">
    <property type="component" value="Linkage Group LG02"/>
</dbReference>
<keyword evidence="2" id="KW-1185">Reference proteome</keyword>